<organism evidence="2 3">
    <name type="scientific">Humibacillus xanthopallidus</name>
    <dbReference type="NCBI Taxonomy" id="412689"/>
    <lineage>
        <taxon>Bacteria</taxon>
        <taxon>Bacillati</taxon>
        <taxon>Actinomycetota</taxon>
        <taxon>Actinomycetes</taxon>
        <taxon>Micrococcales</taxon>
        <taxon>Intrasporangiaceae</taxon>
        <taxon>Humibacillus</taxon>
    </lineage>
</organism>
<sequence>MSFLDKMKKKAEELELDKKAKELQEAATTAAKQAREKAGDLTAQNREKIDGYVEKAATTIDAKTDGKYADKVAKAKQTVGKGVDKVAEGSPSTSQSTSTPPPAGSPAAEADSPNHATFPVDPDAPRPPVPGEPGATPPPPHGV</sequence>
<evidence type="ECO:0000313" key="3">
    <source>
        <dbReference type="Proteomes" id="UP000320085"/>
    </source>
</evidence>
<evidence type="ECO:0008006" key="4">
    <source>
        <dbReference type="Google" id="ProtNLM"/>
    </source>
</evidence>
<name>A0A543PK87_9MICO</name>
<proteinExistence type="predicted"/>
<feature type="compositionally biased region" description="Basic and acidic residues" evidence="1">
    <location>
        <begin position="62"/>
        <end position="73"/>
    </location>
</feature>
<dbReference type="Proteomes" id="UP000320085">
    <property type="component" value="Unassembled WGS sequence"/>
</dbReference>
<feature type="compositionally biased region" description="Pro residues" evidence="1">
    <location>
        <begin position="125"/>
        <end position="143"/>
    </location>
</feature>
<feature type="compositionally biased region" description="Low complexity" evidence="1">
    <location>
        <begin position="88"/>
        <end position="98"/>
    </location>
</feature>
<dbReference type="InterPro" id="IPR028037">
    <property type="entry name" value="Antitoxin_Rv0909/MT0933"/>
</dbReference>
<evidence type="ECO:0000256" key="1">
    <source>
        <dbReference type="SAM" id="MobiDB-lite"/>
    </source>
</evidence>
<dbReference type="AlphaFoldDB" id="A0A543PK87"/>
<dbReference type="Pfam" id="PF14013">
    <property type="entry name" value="MT0933_antitox"/>
    <property type="match status" value="1"/>
</dbReference>
<gene>
    <name evidence="2" type="ORF">FHX52_3711</name>
</gene>
<evidence type="ECO:0000313" key="2">
    <source>
        <dbReference type="EMBL" id="TQN44496.1"/>
    </source>
</evidence>
<dbReference type="RefSeq" id="WP_141823843.1">
    <property type="nucleotide sequence ID" value="NZ_BAAAQC010000010.1"/>
</dbReference>
<protein>
    <recommendedName>
        <fullName evidence="4">Antitoxin protein of toxin-antitoxin system</fullName>
    </recommendedName>
</protein>
<feature type="compositionally biased region" description="Basic and acidic residues" evidence="1">
    <location>
        <begin position="33"/>
        <end position="53"/>
    </location>
</feature>
<reference evidence="2 3" key="1">
    <citation type="submission" date="2019-06" db="EMBL/GenBank/DDBJ databases">
        <title>Sequencing the genomes of 1000 actinobacteria strains.</title>
        <authorList>
            <person name="Klenk H.-P."/>
        </authorList>
    </citation>
    <scope>NUCLEOTIDE SEQUENCE [LARGE SCALE GENOMIC DNA]</scope>
    <source>
        <strain evidence="2 3">DSM 21776</strain>
    </source>
</reference>
<dbReference type="EMBL" id="VFQF01000003">
    <property type="protein sequence ID" value="TQN44496.1"/>
    <property type="molecule type" value="Genomic_DNA"/>
</dbReference>
<dbReference type="OrthoDB" id="3788861at2"/>
<accession>A0A543PK87</accession>
<feature type="region of interest" description="Disordered" evidence="1">
    <location>
        <begin position="27"/>
        <end position="143"/>
    </location>
</feature>
<comment type="caution">
    <text evidence="2">The sequence shown here is derived from an EMBL/GenBank/DDBJ whole genome shotgun (WGS) entry which is preliminary data.</text>
</comment>